<name>A0A0E3P577_9EURY</name>
<dbReference type="EMBL" id="CP009506">
    <property type="protein sequence ID" value="AKB28768.1"/>
    <property type="molecule type" value="Genomic_DNA"/>
</dbReference>
<comment type="subcellular location">
    <subcellularLocation>
        <location evidence="1">Cell membrane</location>
        <topology evidence="1">Multi-pass membrane protein</topology>
    </subcellularLocation>
</comment>
<keyword evidence="7" id="KW-1185">Reference proteome</keyword>
<dbReference type="GeneID" id="25418454"/>
<dbReference type="GO" id="GO:0016765">
    <property type="term" value="F:transferase activity, transferring alkyl or aryl (other than methyl) groups"/>
    <property type="evidence" value="ECO:0007669"/>
    <property type="project" value="InterPro"/>
</dbReference>
<dbReference type="Proteomes" id="UP000033111">
    <property type="component" value="Chromosome"/>
</dbReference>
<dbReference type="InterPro" id="IPR000537">
    <property type="entry name" value="UbiA_prenyltransferase"/>
</dbReference>
<feature type="transmembrane region" description="Helical" evidence="5">
    <location>
        <begin position="97"/>
        <end position="115"/>
    </location>
</feature>
<feature type="transmembrane region" description="Helical" evidence="5">
    <location>
        <begin position="6"/>
        <end position="30"/>
    </location>
</feature>
<evidence type="ECO:0000313" key="7">
    <source>
        <dbReference type="Proteomes" id="UP000033111"/>
    </source>
</evidence>
<proteinExistence type="predicted"/>
<dbReference type="Gene3D" id="1.20.120.1780">
    <property type="entry name" value="UbiA prenyltransferase"/>
    <property type="match status" value="1"/>
</dbReference>
<evidence type="ECO:0000256" key="3">
    <source>
        <dbReference type="ARBA" id="ARBA00022989"/>
    </source>
</evidence>
<gene>
    <name evidence="6" type="ORF">MSSIT_2049</name>
</gene>
<evidence type="ECO:0008006" key="8">
    <source>
        <dbReference type="Google" id="ProtNLM"/>
    </source>
</evidence>
<evidence type="ECO:0000256" key="1">
    <source>
        <dbReference type="ARBA" id="ARBA00004651"/>
    </source>
</evidence>
<dbReference type="PATRIC" id="fig|1434120.4.peg.2651"/>
<keyword evidence="4 5" id="KW-0472">Membrane</keyword>
<accession>A0A0E3P577</accession>
<dbReference type="OrthoDB" id="293340at2157"/>
<dbReference type="GO" id="GO:0005886">
    <property type="term" value="C:plasma membrane"/>
    <property type="evidence" value="ECO:0007669"/>
    <property type="project" value="UniProtKB-SubCell"/>
</dbReference>
<evidence type="ECO:0000313" key="6">
    <source>
        <dbReference type="EMBL" id="AKB28768.1"/>
    </source>
</evidence>
<feature type="transmembrane region" description="Helical" evidence="5">
    <location>
        <begin position="70"/>
        <end position="91"/>
    </location>
</feature>
<keyword evidence="3 5" id="KW-1133">Transmembrane helix</keyword>
<sequence>MVGIGLSFVVLYTGIYFQTDNFIALILLCFRTVLNEAMNSIIYDMKDLEADRINGVNTFPLVLGIRKTKYFLHFINGVVAILTLAGFFLGAFPPACLGLLVSLPYFAFLIEYLVHEPYRRGHLLLQYTLLDGTYIVMAPIVMLLAN</sequence>
<dbReference type="AlphaFoldDB" id="A0A0E3P577"/>
<protein>
    <recommendedName>
        <fullName evidence="8">Prenyltransferase</fullName>
    </recommendedName>
</protein>
<feature type="transmembrane region" description="Helical" evidence="5">
    <location>
        <begin position="127"/>
        <end position="145"/>
    </location>
</feature>
<evidence type="ECO:0000256" key="4">
    <source>
        <dbReference type="ARBA" id="ARBA00023136"/>
    </source>
</evidence>
<dbReference type="RefSeq" id="WP_052721613.1">
    <property type="nucleotide sequence ID" value="NZ_CP009506.1"/>
</dbReference>
<evidence type="ECO:0000256" key="5">
    <source>
        <dbReference type="SAM" id="Phobius"/>
    </source>
</evidence>
<dbReference type="Pfam" id="PF01040">
    <property type="entry name" value="UbiA"/>
    <property type="match status" value="1"/>
</dbReference>
<dbReference type="HOGENOM" id="CLU_148452_0_0_2"/>
<keyword evidence="2 5" id="KW-0812">Transmembrane</keyword>
<organism evidence="6 7">
    <name type="scientific">Methanosarcina siciliae T4/M</name>
    <dbReference type="NCBI Taxonomy" id="1434120"/>
    <lineage>
        <taxon>Archaea</taxon>
        <taxon>Methanobacteriati</taxon>
        <taxon>Methanobacteriota</taxon>
        <taxon>Stenosarchaea group</taxon>
        <taxon>Methanomicrobia</taxon>
        <taxon>Methanosarcinales</taxon>
        <taxon>Methanosarcinaceae</taxon>
        <taxon>Methanosarcina</taxon>
    </lineage>
</organism>
<dbReference type="KEGG" id="msw:MSSIT_2049"/>
<reference evidence="6 7" key="1">
    <citation type="submission" date="2014-07" db="EMBL/GenBank/DDBJ databases">
        <title>Methanogenic archaea and the global carbon cycle.</title>
        <authorList>
            <person name="Henriksen J.R."/>
            <person name="Luke J."/>
            <person name="Reinhart S."/>
            <person name="Benedict M.N."/>
            <person name="Youngblut N.D."/>
            <person name="Metcalf M.E."/>
            <person name="Whitaker R.J."/>
            <person name="Metcalf W.W."/>
        </authorList>
    </citation>
    <scope>NUCLEOTIDE SEQUENCE [LARGE SCALE GENOMIC DNA]</scope>
    <source>
        <strain evidence="6 7">T4/M</strain>
    </source>
</reference>
<evidence type="ECO:0000256" key="2">
    <source>
        <dbReference type="ARBA" id="ARBA00022692"/>
    </source>
</evidence>